<reference evidence="8 10" key="2">
    <citation type="journal article" date="2018" name="Plant J.">
        <title>The Physcomitrella patens chromosome-scale assembly reveals moss genome structure and evolution.</title>
        <authorList>
            <person name="Lang D."/>
            <person name="Ullrich K.K."/>
            <person name="Murat F."/>
            <person name="Fuchs J."/>
            <person name="Jenkins J."/>
            <person name="Haas F.B."/>
            <person name="Piednoel M."/>
            <person name="Gundlach H."/>
            <person name="Van Bel M."/>
            <person name="Meyberg R."/>
            <person name="Vives C."/>
            <person name="Morata J."/>
            <person name="Symeonidi A."/>
            <person name="Hiss M."/>
            <person name="Muchero W."/>
            <person name="Kamisugi Y."/>
            <person name="Saleh O."/>
            <person name="Blanc G."/>
            <person name="Decker E.L."/>
            <person name="van Gessel N."/>
            <person name="Grimwood J."/>
            <person name="Hayes R.D."/>
            <person name="Graham S.W."/>
            <person name="Gunter L.E."/>
            <person name="McDaniel S.F."/>
            <person name="Hoernstein S.N.W."/>
            <person name="Larsson A."/>
            <person name="Li F.W."/>
            <person name="Perroud P.F."/>
            <person name="Phillips J."/>
            <person name="Ranjan P."/>
            <person name="Rokshar D.S."/>
            <person name="Rothfels C.J."/>
            <person name="Schneider L."/>
            <person name="Shu S."/>
            <person name="Stevenson D.W."/>
            <person name="Thummler F."/>
            <person name="Tillich M."/>
            <person name="Villarreal Aguilar J.C."/>
            <person name="Widiez T."/>
            <person name="Wong G.K."/>
            <person name="Wymore A."/>
            <person name="Zhang Y."/>
            <person name="Zimmer A.D."/>
            <person name="Quatrano R.S."/>
            <person name="Mayer K.F.X."/>
            <person name="Goodstein D."/>
            <person name="Casacuberta J.M."/>
            <person name="Vandepoele K."/>
            <person name="Reski R."/>
            <person name="Cuming A.C."/>
            <person name="Tuskan G.A."/>
            <person name="Maumus F."/>
            <person name="Salse J."/>
            <person name="Schmutz J."/>
            <person name="Rensing S.A."/>
        </authorList>
    </citation>
    <scope>NUCLEOTIDE SEQUENCE [LARGE SCALE GENOMIC DNA]</scope>
    <source>
        <strain evidence="9 10">cv. Gransden 2004</strain>
    </source>
</reference>
<sequence>MIQVCRLPMSDQPEFSNLPEIHIPPDPIPTSVNSTRRGIPNPVSEVSMIVYALTQAAGREASRVPDHGYGTPWADTSRMVSITRGSYSEYVDVNRASATLWTPITENWSEQLQRSDSPCHFQDTFPEPGHSGEFGSQQPHQHDTPSPDPHDSQMHESTFKQDKGMQSARMIPEETHSPEPAKKRKYRGVRQRPWGKWAAEIRDPKKAARVWLGTYDTAEEAAQAYDKAAKEFRGLRARLNFPDGVHMGIGSSSRTSPPSRVARGSSSGSLPASSSAAPTSLSPKSLIVESHRYHENHSVSEDSSWNPPSRASSSTDHSPVNSARSKFAPAQYSFGQSYLQSGSNYQSTDNDPSPPTQHSDAWEEMLRYPSHQDIMYYDSAPHYRYSPYGSQPSFSSPADAFSTSGSSIPTSTSSYMVSRQQEVADSLTREALSLPFGSDQYSYFQNSKNSSAPVLSYDQIFEQEPRTWPSSSAENLPPSYDFPFYRRN</sequence>
<feature type="domain" description="AP2/ERF" evidence="7">
    <location>
        <begin position="185"/>
        <end position="242"/>
    </location>
</feature>
<evidence type="ECO:0000313" key="9">
    <source>
        <dbReference type="EnsemblPlants" id="Pp3c11_23290V3.1"/>
    </source>
</evidence>
<feature type="compositionally biased region" description="Low complexity" evidence="6">
    <location>
        <begin position="303"/>
        <end position="314"/>
    </location>
</feature>
<evidence type="ECO:0000256" key="5">
    <source>
        <dbReference type="ARBA" id="ARBA00023242"/>
    </source>
</evidence>
<evidence type="ECO:0000256" key="4">
    <source>
        <dbReference type="ARBA" id="ARBA00023163"/>
    </source>
</evidence>
<dbReference type="Gramene" id="Pp3c11_23290V3.1">
    <property type="protein sequence ID" value="Pp3c11_23290V3.1"/>
    <property type="gene ID" value="Pp3c11_23290"/>
</dbReference>
<dbReference type="STRING" id="3218.A0A2K1JVY0"/>
<dbReference type="FunCoup" id="A0A2K1JVY0">
    <property type="interactions" value="1494"/>
</dbReference>
<proteinExistence type="predicted"/>
<feature type="region of interest" description="Disordered" evidence="6">
    <location>
        <begin position="339"/>
        <end position="359"/>
    </location>
</feature>
<evidence type="ECO:0000259" key="7">
    <source>
        <dbReference type="PROSITE" id="PS51032"/>
    </source>
</evidence>
<feature type="compositionally biased region" description="Basic and acidic residues" evidence="6">
    <location>
        <begin position="171"/>
        <end position="181"/>
    </location>
</feature>
<dbReference type="Proteomes" id="UP000006727">
    <property type="component" value="Chromosome 11"/>
</dbReference>
<keyword evidence="4" id="KW-0804">Transcription</keyword>
<feature type="compositionally biased region" description="Basic and acidic residues" evidence="6">
    <location>
        <begin position="289"/>
        <end position="300"/>
    </location>
</feature>
<dbReference type="OrthoDB" id="786597at2759"/>
<accession>A0A2K1JVY0</accession>
<keyword evidence="10" id="KW-1185">Reference proteome</keyword>
<dbReference type="SUPFAM" id="SSF54171">
    <property type="entry name" value="DNA-binding domain"/>
    <property type="match status" value="1"/>
</dbReference>
<dbReference type="GO" id="GO:0005634">
    <property type="term" value="C:nucleus"/>
    <property type="evidence" value="ECO:0007669"/>
    <property type="project" value="UniProtKB-SubCell"/>
</dbReference>
<dbReference type="KEGG" id="ppp:112288386"/>
<dbReference type="AlphaFoldDB" id="A0A2K1JVY0"/>
<dbReference type="EMBL" id="ABEU02000011">
    <property type="protein sequence ID" value="PNR45679.1"/>
    <property type="molecule type" value="Genomic_DNA"/>
</dbReference>
<comment type="subcellular location">
    <subcellularLocation>
        <location evidence="1">Nucleus</location>
    </subcellularLocation>
</comment>
<dbReference type="PRINTS" id="PR00367">
    <property type="entry name" value="ETHRSPELEMNT"/>
</dbReference>
<organism evidence="8">
    <name type="scientific">Physcomitrium patens</name>
    <name type="common">Spreading-leaved earth moss</name>
    <name type="synonym">Physcomitrella patens</name>
    <dbReference type="NCBI Taxonomy" id="3218"/>
    <lineage>
        <taxon>Eukaryota</taxon>
        <taxon>Viridiplantae</taxon>
        <taxon>Streptophyta</taxon>
        <taxon>Embryophyta</taxon>
        <taxon>Bryophyta</taxon>
        <taxon>Bryophytina</taxon>
        <taxon>Bryopsida</taxon>
        <taxon>Funariidae</taxon>
        <taxon>Funariales</taxon>
        <taxon>Funariaceae</taxon>
        <taxon>Physcomitrium</taxon>
    </lineage>
</organism>
<dbReference type="GO" id="GO:0003700">
    <property type="term" value="F:DNA-binding transcription factor activity"/>
    <property type="evidence" value="ECO:0007669"/>
    <property type="project" value="InterPro"/>
</dbReference>
<keyword evidence="3" id="KW-0238">DNA-binding</keyword>
<dbReference type="GeneID" id="112288386"/>
<dbReference type="FunFam" id="3.30.730.10:FF:000001">
    <property type="entry name" value="Ethylene-responsive transcription factor 2"/>
    <property type="match status" value="1"/>
</dbReference>
<feature type="compositionally biased region" description="Low complexity" evidence="6">
    <location>
        <begin position="265"/>
        <end position="286"/>
    </location>
</feature>
<dbReference type="Pfam" id="PF00847">
    <property type="entry name" value="AP2"/>
    <property type="match status" value="1"/>
</dbReference>
<dbReference type="EnsemblPlants" id="Pp3c11_23290V3.1">
    <property type="protein sequence ID" value="Pp3c11_23290V3.1"/>
    <property type="gene ID" value="Pp3c11_23290"/>
</dbReference>
<evidence type="ECO:0000313" key="10">
    <source>
        <dbReference type="Proteomes" id="UP000006727"/>
    </source>
</evidence>
<evidence type="ECO:0000256" key="1">
    <source>
        <dbReference type="ARBA" id="ARBA00004123"/>
    </source>
</evidence>
<dbReference type="SMART" id="SM00380">
    <property type="entry name" value="AP2"/>
    <property type="match status" value="1"/>
</dbReference>
<evidence type="ECO:0000256" key="2">
    <source>
        <dbReference type="ARBA" id="ARBA00023015"/>
    </source>
</evidence>
<dbReference type="InterPro" id="IPR001471">
    <property type="entry name" value="AP2/ERF_dom"/>
</dbReference>
<dbReference type="PANTHER" id="PTHR31194">
    <property type="entry name" value="SHN SHINE , DNA BINDING / TRANSCRIPTION FACTOR"/>
    <property type="match status" value="1"/>
</dbReference>
<feature type="compositionally biased region" description="Basic and acidic residues" evidence="6">
    <location>
        <begin position="140"/>
        <end position="163"/>
    </location>
</feature>
<gene>
    <name evidence="9" type="primary">LOC112288386</name>
    <name evidence="8" type="ORF">PHYPA_015450</name>
</gene>
<evidence type="ECO:0000313" key="8">
    <source>
        <dbReference type="EMBL" id="PNR45679.1"/>
    </source>
</evidence>
<dbReference type="GO" id="GO:0003677">
    <property type="term" value="F:DNA binding"/>
    <property type="evidence" value="ECO:0007669"/>
    <property type="project" value="UniProtKB-KW"/>
</dbReference>
<keyword evidence="5" id="KW-0539">Nucleus</keyword>
<dbReference type="InterPro" id="IPR036955">
    <property type="entry name" value="AP2/ERF_dom_sf"/>
</dbReference>
<dbReference type="PROSITE" id="PS51032">
    <property type="entry name" value="AP2_ERF"/>
    <property type="match status" value="1"/>
</dbReference>
<dbReference type="InterPro" id="IPR050913">
    <property type="entry name" value="AP2/ERF_ERF"/>
</dbReference>
<dbReference type="PANTHER" id="PTHR31194:SF140">
    <property type="entry name" value="ETHYLENE-RESPONSIVE TRANSCRIPTION FACTOR CRF2"/>
    <property type="match status" value="1"/>
</dbReference>
<evidence type="ECO:0000256" key="3">
    <source>
        <dbReference type="ARBA" id="ARBA00023125"/>
    </source>
</evidence>
<dbReference type="PaxDb" id="3218-PP1S31_112V6.1"/>
<feature type="region of interest" description="Disordered" evidence="6">
    <location>
        <begin position="246"/>
        <end position="323"/>
    </location>
</feature>
<name>A0A2K1JVY0_PHYPA</name>
<reference evidence="8 10" key="1">
    <citation type="journal article" date="2008" name="Science">
        <title>The Physcomitrella genome reveals evolutionary insights into the conquest of land by plants.</title>
        <authorList>
            <person name="Rensing S."/>
            <person name="Lang D."/>
            <person name="Zimmer A."/>
            <person name="Terry A."/>
            <person name="Salamov A."/>
            <person name="Shapiro H."/>
            <person name="Nishiyama T."/>
            <person name="Perroud P.-F."/>
            <person name="Lindquist E."/>
            <person name="Kamisugi Y."/>
            <person name="Tanahashi T."/>
            <person name="Sakakibara K."/>
            <person name="Fujita T."/>
            <person name="Oishi K."/>
            <person name="Shin-I T."/>
            <person name="Kuroki Y."/>
            <person name="Toyoda A."/>
            <person name="Suzuki Y."/>
            <person name="Hashimoto A."/>
            <person name="Yamaguchi K."/>
            <person name="Sugano A."/>
            <person name="Kohara Y."/>
            <person name="Fujiyama A."/>
            <person name="Anterola A."/>
            <person name="Aoki S."/>
            <person name="Ashton N."/>
            <person name="Barbazuk W.B."/>
            <person name="Barker E."/>
            <person name="Bennetzen J."/>
            <person name="Bezanilla M."/>
            <person name="Blankenship R."/>
            <person name="Cho S.H."/>
            <person name="Dutcher S."/>
            <person name="Estelle M."/>
            <person name="Fawcett J.A."/>
            <person name="Gundlach H."/>
            <person name="Hanada K."/>
            <person name="Heyl A."/>
            <person name="Hicks K.A."/>
            <person name="Hugh J."/>
            <person name="Lohr M."/>
            <person name="Mayer K."/>
            <person name="Melkozernov A."/>
            <person name="Murata T."/>
            <person name="Nelson D."/>
            <person name="Pils B."/>
            <person name="Prigge M."/>
            <person name="Reiss B."/>
            <person name="Renner T."/>
            <person name="Rombauts S."/>
            <person name="Rushton P."/>
            <person name="Sanderfoot A."/>
            <person name="Schween G."/>
            <person name="Shiu S.-H."/>
            <person name="Stueber K."/>
            <person name="Theodoulou F.L."/>
            <person name="Tu H."/>
            <person name="Van de Peer Y."/>
            <person name="Verrier P.J."/>
            <person name="Waters E."/>
            <person name="Wood A."/>
            <person name="Yang L."/>
            <person name="Cove D."/>
            <person name="Cuming A."/>
            <person name="Hasebe M."/>
            <person name="Lucas S."/>
            <person name="Mishler D.B."/>
            <person name="Reski R."/>
            <person name="Grigoriev I."/>
            <person name="Quatrano R.S."/>
            <person name="Boore J.L."/>
        </authorList>
    </citation>
    <scope>NUCLEOTIDE SEQUENCE [LARGE SCALE GENOMIC DNA]</scope>
    <source>
        <strain evidence="9 10">cv. Gransden 2004</strain>
    </source>
</reference>
<dbReference type="InterPro" id="IPR016177">
    <property type="entry name" value="DNA-bd_dom_sf"/>
</dbReference>
<protein>
    <recommendedName>
        <fullName evidence="7">AP2/ERF domain-containing protein</fullName>
    </recommendedName>
</protein>
<evidence type="ECO:0000256" key="6">
    <source>
        <dbReference type="SAM" id="MobiDB-lite"/>
    </source>
</evidence>
<dbReference type="Gramene" id="Pp3c11_23290V3.2">
    <property type="protein sequence ID" value="Pp3c11_23290V3.2"/>
    <property type="gene ID" value="Pp3c11_23290"/>
</dbReference>
<keyword evidence="2" id="KW-0805">Transcription regulation</keyword>
<reference evidence="9" key="3">
    <citation type="submission" date="2020-12" db="UniProtKB">
        <authorList>
            <consortium name="EnsemblPlants"/>
        </authorList>
    </citation>
    <scope>IDENTIFICATION</scope>
</reference>
<dbReference type="EnsemblPlants" id="Pp3c11_23290V3.2">
    <property type="protein sequence ID" value="Pp3c11_23290V3.2"/>
    <property type="gene ID" value="Pp3c11_23290"/>
</dbReference>
<feature type="region of interest" description="Disordered" evidence="6">
    <location>
        <begin position="112"/>
        <end position="189"/>
    </location>
</feature>
<dbReference type="CDD" id="cd00018">
    <property type="entry name" value="AP2"/>
    <property type="match status" value="1"/>
</dbReference>
<dbReference type="Gene3D" id="3.30.730.10">
    <property type="entry name" value="AP2/ERF domain"/>
    <property type="match status" value="1"/>
</dbReference>
<dbReference type="RefSeq" id="XP_024388275.1">
    <property type="nucleotide sequence ID" value="XM_024532507.2"/>
</dbReference>